<proteinExistence type="predicted"/>
<protein>
    <recommendedName>
        <fullName evidence="1">Survival protein SurE-like phosphatase/nucleotidase domain-containing protein</fullName>
    </recommendedName>
</protein>
<comment type="caution">
    <text evidence="2">The sequence shown here is derived from an EMBL/GenBank/DDBJ whole genome shotgun (WGS) entry which is preliminary data.</text>
</comment>
<gene>
    <name evidence="2" type="ORF">LCGC14_3094970</name>
</gene>
<dbReference type="EMBL" id="LAZR01066515">
    <property type="protein sequence ID" value="KKK53419.1"/>
    <property type="molecule type" value="Genomic_DNA"/>
</dbReference>
<name>A0A0F8YGX9_9ZZZZ</name>
<dbReference type="InterPro" id="IPR002828">
    <property type="entry name" value="SurE-like_Pase/nucleotidase"/>
</dbReference>
<dbReference type="GO" id="GO:0016787">
    <property type="term" value="F:hydrolase activity"/>
    <property type="evidence" value="ECO:0007669"/>
    <property type="project" value="InterPro"/>
</dbReference>
<reference evidence="2" key="1">
    <citation type="journal article" date="2015" name="Nature">
        <title>Complex archaea that bridge the gap between prokaryotes and eukaryotes.</title>
        <authorList>
            <person name="Spang A."/>
            <person name="Saw J.H."/>
            <person name="Jorgensen S.L."/>
            <person name="Zaremba-Niedzwiedzka K."/>
            <person name="Martijn J."/>
            <person name="Lind A.E."/>
            <person name="van Eijk R."/>
            <person name="Schleper C."/>
            <person name="Guy L."/>
            <person name="Ettema T.J."/>
        </authorList>
    </citation>
    <scope>NUCLEOTIDE SEQUENCE</scope>
</reference>
<dbReference type="AlphaFoldDB" id="A0A0F8YGX9"/>
<feature type="domain" description="Survival protein SurE-like phosphatase/nucleotidase" evidence="1">
    <location>
        <begin position="3"/>
        <end position="24"/>
    </location>
</feature>
<dbReference type="SUPFAM" id="SSF64167">
    <property type="entry name" value="SurE-like"/>
    <property type="match status" value="1"/>
</dbReference>
<evidence type="ECO:0000259" key="1">
    <source>
        <dbReference type="Pfam" id="PF01975"/>
    </source>
</evidence>
<accession>A0A0F8YGX9</accession>
<dbReference type="InterPro" id="IPR036523">
    <property type="entry name" value="SurE-like_sf"/>
</dbReference>
<dbReference type="Gene3D" id="3.40.1210.10">
    <property type="entry name" value="Survival protein SurE-like phosphatase/nucleotidase"/>
    <property type="match status" value="1"/>
</dbReference>
<feature type="non-terminal residue" evidence="2">
    <location>
        <position position="28"/>
    </location>
</feature>
<evidence type="ECO:0000313" key="2">
    <source>
        <dbReference type="EMBL" id="KKK53419.1"/>
    </source>
</evidence>
<sequence>MKVLLTNDDGIQAEGIHALRRALLAVPG</sequence>
<dbReference type="Pfam" id="PF01975">
    <property type="entry name" value="SurE"/>
    <property type="match status" value="1"/>
</dbReference>
<organism evidence="2">
    <name type="scientific">marine sediment metagenome</name>
    <dbReference type="NCBI Taxonomy" id="412755"/>
    <lineage>
        <taxon>unclassified sequences</taxon>
        <taxon>metagenomes</taxon>
        <taxon>ecological metagenomes</taxon>
    </lineage>
</organism>